<dbReference type="InterPro" id="IPR001451">
    <property type="entry name" value="Hexapep"/>
</dbReference>
<evidence type="ECO:0000313" key="7">
    <source>
        <dbReference type="Proteomes" id="UP000199283"/>
    </source>
</evidence>
<dbReference type="AlphaFoldDB" id="A0A1H7MFW9"/>
<dbReference type="PROSITE" id="PS00101">
    <property type="entry name" value="HEXAPEP_TRANSFERASES"/>
    <property type="match status" value="1"/>
</dbReference>
<keyword evidence="2 6" id="KW-0808">Transferase</keyword>
<dbReference type="Pfam" id="PF12464">
    <property type="entry name" value="Mac"/>
    <property type="match status" value="1"/>
</dbReference>
<dbReference type="PANTHER" id="PTHR23416:SF23">
    <property type="entry name" value="ACETYLTRANSFERASE C18B11.09C-RELATED"/>
    <property type="match status" value="1"/>
</dbReference>
<reference evidence="6 7" key="1">
    <citation type="submission" date="2016-10" db="EMBL/GenBank/DDBJ databases">
        <authorList>
            <person name="de Groot N.N."/>
        </authorList>
    </citation>
    <scope>NUCLEOTIDE SEQUENCE [LARGE SCALE GENOMIC DNA]</scope>
    <source>
        <strain evidence="6 7">DSM 14858</strain>
    </source>
</reference>
<dbReference type="SUPFAM" id="SSF51161">
    <property type="entry name" value="Trimeric LpxA-like enzymes"/>
    <property type="match status" value="1"/>
</dbReference>
<feature type="domain" description="Maltose/galactoside acetyltransferase" evidence="5">
    <location>
        <begin position="4"/>
        <end position="58"/>
    </location>
</feature>
<dbReference type="GO" id="GO:0008374">
    <property type="term" value="F:O-acyltransferase activity"/>
    <property type="evidence" value="ECO:0007669"/>
    <property type="project" value="TreeGrafter"/>
</dbReference>
<evidence type="ECO:0000313" key="6">
    <source>
        <dbReference type="EMBL" id="SEL10186.1"/>
    </source>
</evidence>
<dbReference type="PANTHER" id="PTHR23416">
    <property type="entry name" value="SIALIC ACID SYNTHASE-RELATED"/>
    <property type="match status" value="1"/>
</dbReference>
<comment type="similarity">
    <text evidence="1">Belongs to the transferase hexapeptide repeat family.</text>
</comment>
<keyword evidence="7" id="KW-1185">Reference proteome</keyword>
<dbReference type="Proteomes" id="UP000199283">
    <property type="component" value="Unassembled WGS sequence"/>
</dbReference>
<dbReference type="SMART" id="SM01266">
    <property type="entry name" value="Mac"/>
    <property type="match status" value="1"/>
</dbReference>
<sequence>LTPRDPMAEGQWYSCLAPELEAMRVTARAACHSHATLAPDRRGAVAPMLARLFANIAEDCFIEAPFHCSYGVNTSLGASVYLNAGCVILDSGPVSIGRGTMCGPGVQIYTADHHRDPAERAKGIERALPVTIGADVWVGGGAIILPGVTVGAGAIIGAGSVVTRDVMPGTCVLGNPARAR</sequence>
<evidence type="ECO:0000256" key="2">
    <source>
        <dbReference type="ARBA" id="ARBA00022679"/>
    </source>
</evidence>
<dbReference type="Gene3D" id="2.160.10.10">
    <property type="entry name" value="Hexapeptide repeat proteins"/>
    <property type="match status" value="1"/>
</dbReference>
<evidence type="ECO:0000256" key="1">
    <source>
        <dbReference type="ARBA" id="ARBA00007274"/>
    </source>
</evidence>
<dbReference type="EMBL" id="FNZQ01000003">
    <property type="protein sequence ID" value="SEL10186.1"/>
    <property type="molecule type" value="Genomic_DNA"/>
</dbReference>
<dbReference type="CDD" id="cd03357">
    <property type="entry name" value="LbH_MAT_GAT"/>
    <property type="match status" value="1"/>
</dbReference>
<dbReference type="InterPro" id="IPR018357">
    <property type="entry name" value="Hexapep_transf_CS"/>
</dbReference>
<dbReference type="STRING" id="188906.SAMN04488526_1924"/>
<dbReference type="GO" id="GO:0016407">
    <property type="term" value="F:acetyltransferase activity"/>
    <property type="evidence" value="ECO:0007669"/>
    <property type="project" value="InterPro"/>
</dbReference>
<keyword evidence="4" id="KW-0012">Acyltransferase</keyword>
<proteinExistence type="inferred from homology"/>
<dbReference type="InterPro" id="IPR011004">
    <property type="entry name" value="Trimer_LpxA-like_sf"/>
</dbReference>
<protein>
    <submittedName>
        <fullName evidence="6">Maltose O-acetyltransferase</fullName>
    </submittedName>
</protein>
<dbReference type="Pfam" id="PF00132">
    <property type="entry name" value="Hexapep"/>
    <property type="match status" value="1"/>
</dbReference>
<dbReference type="InterPro" id="IPR051159">
    <property type="entry name" value="Hexapeptide_acetyltransf"/>
</dbReference>
<keyword evidence="3" id="KW-0677">Repeat</keyword>
<dbReference type="InterPro" id="IPR024688">
    <property type="entry name" value="Mac_dom"/>
</dbReference>
<feature type="non-terminal residue" evidence="6">
    <location>
        <position position="1"/>
    </location>
</feature>
<name>A0A1H7MFW9_9RHOB</name>
<evidence type="ECO:0000256" key="4">
    <source>
        <dbReference type="ARBA" id="ARBA00023315"/>
    </source>
</evidence>
<organism evidence="6 7">
    <name type="scientific">Jannaschia helgolandensis</name>
    <dbReference type="NCBI Taxonomy" id="188906"/>
    <lineage>
        <taxon>Bacteria</taxon>
        <taxon>Pseudomonadati</taxon>
        <taxon>Pseudomonadota</taxon>
        <taxon>Alphaproteobacteria</taxon>
        <taxon>Rhodobacterales</taxon>
        <taxon>Roseobacteraceae</taxon>
        <taxon>Jannaschia</taxon>
    </lineage>
</organism>
<gene>
    <name evidence="6" type="ORF">SAMN04488526_1924</name>
</gene>
<accession>A0A1H7MFW9</accession>
<evidence type="ECO:0000256" key="3">
    <source>
        <dbReference type="ARBA" id="ARBA00022737"/>
    </source>
</evidence>
<evidence type="ECO:0000259" key="5">
    <source>
        <dbReference type="SMART" id="SM01266"/>
    </source>
</evidence>